<proteinExistence type="predicted"/>
<protein>
    <submittedName>
        <fullName evidence="3">Uncharacterized protein</fullName>
    </submittedName>
</protein>
<name>A0ABV3FPV8_9NOCA</name>
<dbReference type="EMBL" id="JBFAKC010000003">
    <property type="protein sequence ID" value="MEV0707457.1"/>
    <property type="molecule type" value="Genomic_DNA"/>
</dbReference>
<feature type="region of interest" description="Disordered" evidence="1">
    <location>
        <begin position="24"/>
        <end position="64"/>
    </location>
</feature>
<evidence type="ECO:0000313" key="3">
    <source>
        <dbReference type="EMBL" id="MEV0707457.1"/>
    </source>
</evidence>
<evidence type="ECO:0000256" key="2">
    <source>
        <dbReference type="SAM" id="SignalP"/>
    </source>
</evidence>
<keyword evidence="2" id="KW-0732">Signal</keyword>
<organism evidence="3 4">
    <name type="scientific">Nocardia aurea</name>
    <dbReference type="NCBI Taxonomy" id="2144174"/>
    <lineage>
        <taxon>Bacteria</taxon>
        <taxon>Bacillati</taxon>
        <taxon>Actinomycetota</taxon>
        <taxon>Actinomycetes</taxon>
        <taxon>Mycobacteriales</taxon>
        <taxon>Nocardiaceae</taxon>
        <taxon>Nocardia</taxon>
    </lineage>
</organism>
<gene>
    <name evidence="3" type="ORF">AB0I48_07850</name>
</gene>
<evidence type="ECO:0000313" key="4">
    <source>
        <dbReference type="Proteomes" id="UP001551695"/>
    </source>
</evidence>
<feature type="signal peptide" evidence="2">
    <location>
        <begin position="1"/>
        <end position="28"/>
    </location>
</feature>
<evidence type="ECO:0000256" key="1">
    <source>
        <dbReference type="SAM" id="MobiDB-lite"/>
    </source>
</evidence>
<accession>A0ABV3FPV8</accession>
<feature type="compositionally biased region" description="Low complexity" evidence="1">
    <location>
        <begin position="51"/>
        <end position="62"/>
    </location>
</feature>
<feature type="chain" id="PRO_5047262086" evidence="2">
    <location>
        <begin position="29"/>
        <end position="75"/>
    </location>
</feature>
<keyword evidence="4" id="KW-1185">Reference proteome</keyword>
<sequence length="75" mass="8139">MKTKVAKATMVGGVALAALGLGAGVASADPGHDDRGRGAVPEQQRQEPQRQEPQQQRQQQQPHGFWIFGQWIPLP</sequence>
<dbReference type="RefSeq" id="WP_357781686.1">
    <property type="nucleotide sequence ID" value="NZ_JBFAKC010000003.1"/>
</dbReference>
<dbReference type="Proteomes" id="UP001551695">
    <property type="component" value="Unassembled WGS sequence"/>
</dbReference>
<comment type="caution">
    <text evidence="3">The sequence shown here is derived from an EMBL/GenBank/DDBJ whole genome shotgun (WGS) entry which is preliminary data.</text>
</comment>
<reference evidence="3 4" key="1">
    <citation type="submission" date="2024-06" db="EMBL/GenBank/DDBJ databases">
        <title>The Natural Products Discovery Center: Release of the First 8490 Sequenced Strains for Exploring Actinobacteria Biosynthetic Diversity.</title>
        <authorList>
            <person name="Kalkreuter E."/>
            <person name="Kautsar S.A."/>
            <person name="Yang D."/>
            <person name="Bader C.D."/>
            <person name="Teijaro C.N."/>
            <person name="Fluegel L."/>
            <person name="Davis C.M."/>
            <person name="Simpson J.R."/>
            <person name="Lauterbach L."/>
            <person name="Steele A.D."/>
            <person name="Gui C."/>
            <person name="Meng S."/>
            <person name="Li G."/>
            <person name="Viehrig K."/>
            <person name="Ye F."/>
            <person name="Su P."/>
            <person name="Kiefer A.F."/>
            <person name="Nichols A."/>
            <person name="Cepeda A.J."/>
            <person name="Yan W."/>
            <person name="Fan B."/>
            <person name="Jiang Y."/>
            <person name="Adhikari A."/>
            <person name="Zheng C.-J."/>
            <person name="Schuster L."/>
            <person name="Cowan T.M."/>
            <person name="Smanski M.J."/>
            <person name="Chevrette M.G."/>
            <person name="De Carvalho L.P.S."/>
            <person name="Shen B."/>
        </authorList>
    </citation>
    <scope>NUCLEOTIDE SEQUENCE [LARGE SCALE GENOMIC DNA]</scope>
    <source>
        <strain evidence="3 4">NPDC050403</strain>
    </source>
</reference>